<comment type="similarity">
    <text evidence="4">Belongs to the cyclic nucleotide phosphodiesterase class-III family.</text>
</comment>
<dbReference type="HOGENOM" id="CLU_952487_0_0_0"/>
<dbReference type="Gene3D" id="3.60.21.10">
    <property type="match status" value="1"/>
</dbReference>
<sequence>MKFLHLSDLHFRSHPEYNRDILTTLDMIREHYPFHYLIITGDITDDGHEIQYEQAYQALAPFVGRIFICPGNHDFGAKGNLFSRERAERFDRMLAIPLQQRGTFSGDNLPVLHLLQEEEQQILLIALDTNLETLSPFDFACGQVGATQLTALNSLLSDPEISDMIVVVFFHHHPFLHTDPLRKLLDAKELMRILYKRVHLVLFGHHHVSKMWVNTLGIPYILACDNSPGKAIAREITIVQQNIAVQEVSIENIWDTV</sequence>
<dbReference type="PANTHER" id="PTHR42988:SF2">
    <property type="entry name" value="CYCLIC NUCLEOTIDE PHOSPHODIESTERASE CBUA0032-RELATED"/>
    <property type="match status" value="1"/>
</dbReference>
<evidence type="ECO:0000256" key="1">
    <source>
        <dbReference type="ARBA" id="ARBA00022723"/>
    </source>
</evidence>
<dbReference type="Proteomes" id="UP000030661">
    <property type="component" value="Unassembled WGS sequence"/>
</dbReference>
<proteinExistence type="inferred from homology"/>
<evidence type="ECO:0000259" key="5">
    <source>
        <dbReference type="Pfam" id="PF00149"/>
    </source>
</evidence>
<gene>
    <name evidence="6" type="ORF">U27_02678</name>
</gene>
<dbReference type="eggNOG" id="COG1409">
    <property type="taxonomic scope" value="Bacteria"/>
</dbReference>
<dbReference type="PANTHER" id="PTHR42988">
    <property type="entry name" value="PHOSPHOHYDROLASE"/>
    <property type="match status" value="1"/>
</dbReference>
<dbReference type="Pfam" id="PF00149">
    <property type="entry name" value="Metallophos"/>
    <property type="match status" value="1"/>
</dbReference>
<evidence type="ECO:0000256" key="2">
    <source>
        <dbReference type="ARBA" id="ARBA00022801"/>
    </source>
</evidence>
<evidence type="ECO:0000313" key="7">
    <source>
        <dbReference type="Proteomes" id="UP000030661"/>
    </source>
</evidence>
<keyword evidence="1" id="KW-0479">Metal-binding</keyword>
<dbReference type="SUPFAM" id="SSF56300">
    <property type="entry name" value="Metallo-dependent phosphatases"/>
    <property type="match status" value="1"/>
</dbReference>
<dbReference type="InterPro" id="IPR050884">
    <property type="entry name" value="CNP_phosphodiesterase-III"/>
</dbReference>
<dbReference type="InterPro" id="IPR004843">
    <property type="entry name" value="Calcineurin-like_PHP"/>
</dbReference>
<evidence type="ECO:0000256" key="4">
    <source>
        <dbReference type="ARBA" id="ARBA00025742"/>
    </source>
</evidence>
<feature type="domain" description="Calcineurin-like phosphoesterase" evidence="5">
    <location>
        <begin position="1"/>
        <end position="208"/>
    </location>
</feature>
<keyword evidence="7" id="KW-1185">Reference proteome</keyword>
<dbReference type="EMBL" id="DF820464">
    <property type="protein sequence ID" value="GAK55720.1"/>
    <property type="molecule type" value="Genomic_DNA"/>
</dbReference>
<protein>
    <submittedName>
        <fullName evidence="6">Predicted phosphohydrolase</fullName>
    </submittedName>
</protein>
<keyword evidence="3" id="KW-0408">Iron</keyword>
<name>A0A081BTR5_VECG1</name>
<dbReference type="InterPro" id="IPR029052">
    <property type="entry name" value="Metallo-depent_PP-like"/>
</dbReference>
<dbReference type="GO" id="GO:0016787">
    <property type="term" value="F:hydrolase activity"/>
    <property type="evidence" value="ECO:0007669"/>
    <property type="project" value="UniProtKB-KW"/>
</dbReference>
<dbReference type="STRING" id="1499967.U27_02678"/>
<reference evidence="6" key="1">
    <citation type="journal article" date="2015" name="PeerJ">
        <title>First genomic representation of candidate bacterial phylum KSB3 points to enhanced environmental sensing as a trigger of wastewater bulking.</title>
        <authorList>
            <person name="Sekiguchi Y."/>
            <person name="Ohashi A."/>
            <person name="Parks D.H."/>
            <person name="Yamauchi T."/>
            <person name="Tyson G.W."/>
            <person name="Hugenholtz P."/>
        </authorList>
    </citation>
    <scope>NUCLEOTIDE SEQUENCE [LARGE SCALE GENOMIC DNA]</scope>
</reference>
<dbReference type="GO" id="GO:0046872">
    <property type="term" value="F:metal ion binding"/>
    <property type="evidence" value="ECO:0007669"/>
    <property type="project" value="UniProtKB-KW"/>
</dbReference>
<accession>A0A081BTR5</accession>
<evidence type="ECO:0000313" key="6">
    <source>
        <dbReference type="EMBL" id="GAK55720.1"/>
    </source>
</evidence>
<evidence type="ECO:0000256" key="3">
    <source>
        <dbReference type="ARBA" id="ARBA00023004"/>
    </source>
</evidence>
<dbReference type="AlphaFoldDB" id="A0A081BTR5"/>
<organism evidence="6">
    <name type="scientific">Vecturithrix granuli</name>
    <dbReference type="NCBI Taxonomy" id="1499967"/>
    <lineage>
        <taxon>Bacteria</taxon>
        <taxon>Candidatus Moduliflexota</taxon>
        <taxon>Candidatus Vecturitrichia</taxon>
        <taxon>Candidatus Vecturitrichales</taxon>
        <taxon>Candidatus Vecturitrichaceae</taxon>
        <taxon>Candidatus Vecturithrix</taxon>
    </lineage>
</organism>
<keyword evidence="2 6" id="KW-0378">Hydrolase</keyword>